<organism evidence="1 2">
    <name type="scientific">Malaciobacter pacificus</name>
    <dbReference type="NCBI Taxonomy" id="1080223"/>
    <lineage>
        <taxon>Bacteria</taxon>
        <taxon>Pseudomonadati</taxon>
        <taxon>Campylobacterota</taxon>
        <taxon>Epsilonproteobacteria</taxon>
        <taxon>Campylobacterales</taxon>
        <taxon>Arcobacteraceae</taxon>
        <taxon>Malaciobacter</taxon>
    </lineage>
</organism>
<keyword evidence="2" id="KW-1185">Reference proteome</keyword>
<dbReference type="SMART" id="SM00278">
    <property type="entry name" value="HhH1"/>
    <property type="match status" value="2"/>
</dbReference>
<reference evidence="2" key="2">
    <citation type="submission" date="2019-09" db="EMBL/GenBank/DDBJ databases">
        <title>Complete genome sequencing of four Arcobacter species reveals a diverse suite of mobile elements.</title>
        <authorList>
            <person name="On S.L.W."/>
            <person name="Miller W.G."/>
            <person name="Biggs P."/>
            <person name="Cornelius A."/>
            <person name="Vandamme P."/>
        </authorList>
    </citation>
    <scope>NUCLEOTIDE SEQUENCE [LARGE SCALE GENOMIC DNA]</scope>
    <source>
        <strain evidence="2">LMG 26638</strain>
    </source>
</reference>
<dbReference type="GO" id="GO:0003677">
    <property type="term" value="F:DNA binding"/>
    <property type="evidence" value="ECO:0007669"/>
    <property type="project" value="InterPro"/>
</dbReference>
<gene>
    <name evidence="1" type="ORF">APAC_2561</name>
</gene>
<dbReference type="EMBL" id="CP035928">
    <property type="protein sequence ID" value="QEP35603.1"/>
    <property type="molecule type" value="Genomic_DNA"/>
</dbReference>
<dbReference type="InterPro" id="IPR051675">
    <property type="entry name" value="Endo/Exo/Phosphatase_dom_1"/>
</dbReference>
<dbReference type="Pfam" id="PF12836">
    <property type="entry name" value="HHH_3"/>
    <property type="match status" value="1"/>
</dbReference>
<evidence type="ECO:0000313" key="1">
    <source>
        <dbReference type="EMBL" id="QEP35603.1"/>
    </source>
</evidence>
<dbReference type="SUPFAM" id="SSF47781">
    <property type="entry name" value="RuvA domain 2-like"/>
    <property type="match status" value="1"/>
</dbReference>
<protein>
    <submittedName>
        <fullName evidence="1">Competence protein, ComEA family</fullName>
    </submittedName>
</protein>
<proteinExistence type="predicted"/>
<dbReference type="OrthoDB" id="5373215at2"/>
<dbReference type="GO" id="GO:0006281">
    <property type="term" value="P:DNA repair"/>
    <property type="evidence" value="ECO:0007669"/>
    <property type="project" value="InterPro"/>
</dbReference>
<dbReference type="AlphaFoldDB" id="A0A5C2H9V4"/>
<dbReference type="KEGG" id="apai:APAC_2561"/>
<dbReference type="PANTHER" id="PTHR21180">
    <property type="entry name" value="ENDONUCLEASE/EXONUCLEASE/PHOSPHATASE FAMILY DOMAIN-CONTAINING PROTEIN 1"/>
    <property type="match status" value="1"/>
</dbReference>
<sequence>MRKVIVILMLGASFLFASINLQTATKEELMSIKGIGEKKAEAIIKYRKTNKINSADDLKNIKGFGNSIVTNVKKNKTVAKAEKSKKDMKKELKKVDDKKQKASKELNKTKKIDSKKDELIKTKK</sequence>
<accession>A0A5C2H9V4</accession>
<dbReference type="PANTHER" id="PTHR21180:SF32">
    <property type="entry name" value="ENDONUCLEASE_EXONUCLEASE_PHOSPHATASE FAMILY DOMAIN-CONTAINING PROTEIN 1"/>
    <property type="match status" value="1"/>
</dbReference>
<reference evidence="1 2" key="3">
    <citation type="submission" date="2019-09" db="EMBL/GenBank/DDBJ databases">
        <title>Taxonomic note: a critical rebuttal of the proposed division of the genus Arcobacter into six genera, emended descriptions of Arcobacter anaerophilus and the genus Arcobacter, and an assessment of genus-level boundaries for Epsilonproteobacteria using in silico genomic comparator tools.</title>
        <authorList>
            <person name="On S.L.W."/>
            <person name="Miller W.G."/>
            <person name="Biggs P."/>
            <person name="Cornelius A."/>
            <person name="Vandamme P."/>
        </authorList>
    </citation>
    <scope>NUCLEOTIDE SEQUENCE [LARGE SCALE GENOMIC DNA]</scope>
    <source>
        <strain evidence="1 2">LMG 26638</strain>
    </source>
</reference>
<dbReference type="InterPro" id="IPR010994">
    <property type="entry name" value="RuvA_2-like"/>
</dbReference>
<dbReference type="Gene3D" id="1.10.150.320">
    <property type="entry name" value="Photosystem II 12 kDa extrinsic protein"/>
    <property type="match status" value="1"/>
</dbReference>
<evidence type="ECO:0000313" key="2">
    <source>
        <dbReference type="Proteomes" id="UP000322726"/>
    </source>
</evidence>
<dbReference type="Proteomes" id="UP000322726">
    <property type="component" value="Chromosome"/>
</dbReference>
<dbReference type="InterPro" id="IPR003583">
    <property type="entry name" value="Hlx-hairpin-Hlx_DNA-bd_motif"/>
</dbReference>
<dbReference type="RefSeq" id="WP_130234488.1">
    <property type="nucleotide sequence ID" value="NZ_BMEF01000030.1"/>
</dbReference>
<name>A0A5C2H9V4_9BACT</name>
<reference evidence="1 2" key="1">
    <citation type="submission" date="2019-09" db="EMBL/GenBank/DDBJ databases">
        <title>Complete genome sequencing of four Arcobacter species reveals a diverse suite of mobile elements.</title>
        <authorList>
            <person name="Miller W.G."/>
            <person name="Yee E."/>
            <person name="Bono J.L."/>
        </authorList>
    </citation>
    <scope>NUCLEOTIDE SEQUENCE [LARGE SCALE GENOMIC DNA]</scope>
    <source>
        <strain evidence="1 2">LMG 26638</strain>
    </source>
</reference>